<proteinExistence type="predicted"/>
<keyword evidence="2" id="KW-1185">Reference proteome</keyword>
<accession>A0ABN3AQJ4</accession>
<sequence length="59" mass="6595">MTDLSTVKRTETDISRALSAPADKTHFRGEASITPMMLASLICTTVVYDKGYLTPLRYR</sequence>
<evidence type="ECO:0000313" key="1">
    <source>
        <dbReference type="EMBL" id="GAA2173500.1"/>
    </source>
</evidence>
<reference evidence="1 2" key="1">
    <citation type="journal article" date="2019" name="Int. J. Syst. Evol. Microbiol.">
        <title>The Global Catalogue of Microorganisms (GCM) 10K type strain sequencing project: providing services to taxonomists for standard genome sequencing and annotation.</title>
        <authorList>
            <consortium name="The Broad Institute Genomics Platform"/>
            <consortium name="The Broad Institute Genome Sequencing Center for Infectious Disease"/>
            <person name="Wu L."/>
            <person name="Ma J."/>
        </authorList>
    </citation>
    <scope>NUCLEOTIDE SEQUENCE [LARGE SCALE GENOMIC DNA]</scope>
    <source>
        <strain evidence="1 2">JCM 14917</strain>
    </source>
</reference>
<gene>
    <name evidence="1" type="ORF">GCM10009784_08040</name>
</gene>
<protein>
    <submittedName>
        <fullName evidence="1">Uncharacterized protein</fullName>
    </submittedName>
</protein>
<organism evidence="1 2">
    <name type="scientific">Arthrobacter parietis</name>
    <dbReference type="NCBI Taxonomy" id="271434"/>
    <lineage>
        <taxon>Bacteria</taxon>
        <taxon>Bacillati</taxon>
        <taxon>Actinomycetota</taxon>
        <taxon>Actinomycetes</taxon>
        <taxon>Micrococcales</taxon>
        <taxon>Micrococcaceae</taxon>
        <taxon>Arthrobacter</taxon>
    </lineage>
</organism>
<dbReference type="EMBL" id="BAAAON010000001">
    <property type="protein sequence ID" value="GAA2173500.1"/>
    <property type="molecule type" value="Genomic_DNA"/>
</dbReference>
<comment type="caution">
    <text evidence="1">The sequence shown here is derived from an EMBL/GenBank/DDBJ whole genome shotgun (WGS) entry which is preliminary data.</text>
</comment>
<evidence type="ECO:0000313" key="2">
    <source>
        <dbReference type="Proteomes" id="UP001500974"/>
    </source>
</evidence>
<name>A0ABN3AQJ4_9MICC</name>
<dbReference type="Proteomes" id="UP001500974">
    <property type="component" value="Unassembled WGS sequence"/>
</dbReference>